<gene>
    <name evidence="1" type="ORF">U14_01753</name>
</gene>
<dbReference type="HOGENOM" id="CLU_064289_0_0_0"/>
<dbReference type="STRING" id="1499966.U14_01753"/>
<dbReference type="InterPro" id="IPR014825">
    <property type="entry name" value="DNA_alkylation"/>
</dbReference>
<proteinExistence type="predicted"/>
<dbReference type="EMBL" id="DF820456">
    <property type="protein sequence ID" value="GAK50522.1"/>
    <property type="molecule type" value="Genomic_DNA"/>
</dbReference>
<name>A0A0S6VSR1_9BACT</name>
<protein>
    <recommendedName>
        <fullName evidence="3">DNA alkylation repair protein</fullName>
    </recommendedName>
</protein>
<evidence type="ECO:0000313" key="2">
    <source>
        <dbReference type="Proteomes" id="UP000030700"/>
    </source>
</evidence>
<dbReference type="Pfam" id="PF08713">
    <property type="entry name" value="DNA_alkylation"/>
    <property type="match status" value="1"/>
</dbReference>
<dbReference type="InterPro" id="IPR021133">
    <property type="entry name" value="HEAT_type_2"/>
</dbReference>
<dbReference type="Proteomes" id="UP000030700">
    <property type="component" value="Unassembled WGS sequence"/>
</dbReference>
<reference evidence="1" key="1">
    <citation type="journal article" date="2015" name="PeerJ">
        <title>First genomic representation of candidate bacterial phylum KSB3 points to enhanced environmental sensing as a trigger of wastewater bulking.</title>
        <authorList>
            <person name="Sekiguchi Y."/>
            <person name="Ohashi A."/>
            <person name="Parks D.H."/>
            <person name="Yamauchi T."/>
            <person name="Tyson G.W."/>
            <person name="Hugenholtz P."/>
        </authorList>
    </citation>
    <scope>NUCLEOTIDE SEQUENCE [LARGE SCALE GENOMIC DNA]</scope>
</reference>
<evidence type="ECO:0008006" key="3">
    <source>
        <dbReference type="Google" id="ProtNLM"/>
    </source>
</evidence>
<dbReference type="AlphaFoldDB" id="A0A0S6VSR1"/>
<dbReference type="Gene3D" id="1.25.40.290">
    <property type="entry name" value="ARM repeat domains"/>
    <property type="match status" value="1"/>
</dbReference>
<evidence type="ECO:0000313" key="1">
    <source>
        <dbReference type="EMBL" id="GAK50522.1"/>
    </source>
</evidence>
<dbReference type="SUPFAM" id="SSF48371">
    <property type="entry name" value="ARM repeat"/>
    <property type="match status" value="1"/>
</dbReference>
<keyword evidence="2" id="KW-1185">Reference proteome</keyword>
<sequence>MAELLKHQFFTPDAIQHFAETIFQHHPAFDRETFTTRVFADGWEAKELKARMRHVTICLHETLSLAYADALGILKLAAPAIKGFDGLCLPDYVERYGREDWERSLPALGYFTKFASSEFAIRPFLDQDPDRVMPFLLQWAEDDDQNVRRFASEGCRPRLPWSMALPKFKRDPRPILPVLEKLKADESEFVRKSVANNLNDISKDHPDLLLDLCERWQGQDARTDWILKHACRTLLKAGNPRALGLFGHNHVICATIEEAHLDNTRLSIGETARFSFTLNLNEPEPANVRLEYAVYFVKANRQVSKKVFKITENVYEPGTYPFSKRHAFVERTTRKHYPGKHRITIIVNGDEKAEMTIELQ</sequence>
<accession>A0A0S6VSR1</accession>
<dbReference type="InterPro" id="IPR016024">
    <property type="entry name" value="ARM-type_fold"/>
</dbReference>
<dbReference type="PROSITE" id="PS50077">
    <property type="entry name" value="HEAT_REPEAT"/>
    <property type="match status" value="1"/>
</dbReference>
<organism evidence="1">
    <name type="scientific">Candidatus Moduliflexus flocculans</name>
    <dbReference type="NCBI Taxonomy" id="1499966"/>
    <lineage>
        <taxon>Bacteria</taxon>
        <taxon>Candidatus Moduliflexota</taxon>
        <taxon>Candidatus Moduliflexia</taxon>
        <taxon>Candidatus Moduliflexales</taxon>
        <taxon>Candidatus Moduliflexaceae</taxon>
    </lineage>
</organism>